<comment type="subcellular location">
    <subcellularLocation>
        <location evidence="7">Cell membrane</location>
        <topology evidence="7">Multi-pass membrane protein</topology>
    </subcellularLocation>
</comment>
<evidence type="ECO:0000256" key="3">
    <source>
        <dbReference type="ARBA" id="ARBA00022679"/>
    </source>
</evidence>
<feature type="binding site" evidence="7">
    <location>
        <position position="130"/>
    </location>
    <ligand>
        <name>a 1,2-diacyl-sn-glycero-3-phospho-(1'-sn-glycerol)</name>
        <dbReference type="ChEBI" id="CHEBI:64716"/>
    </ligand>
</feature>
<dbReference type="Proteomes" id="UP001341444">
    <property type="component" value="Unassembled WGS sequence"/>
</dbReference>
<evidence type="ECO:0000313" key="9">
    <source>
        <dbReference type="Proteomes" id="UP001341444"/>
    </source>
</evidence>
<dbReference type="PANTHER" id="PTHR30589:SF0">
    <property type="entry name" value="PHOSPHATIDYLGLYCEROL--PROLIPOPROTEIN DIACYLGLYCERYL TRANSFERASE"/>
    <property type="match status" value="1"/>
</dbReference>
<protein>
    <recommendedName>
        <fullName evidence="7">Phosphatidylglycerol--prolipoprotein diacylglyceryl transferase</fullName>
        <ecNumber evidence="7">2.5.1.145</ecNumber>
    </recommendedName>
</protein>
<comment type="catalytic activity">
    <reaction evidence="7">
        <text>L-cysteinyl-[prolipoprotein] + a 1,2-diacyl-sn-glycero-3-phospho-(1'-sn-glycerol) = an S-1,2-diacyl-sn-glyceryl-L-cysteinyl-[prolipoprotein] + sn-glycerol 1-phosphate + H(+)</text>
        <dbReference type="Rhea" id="RHEA:56712"/>
        <dbReference type="Rhea" id="RHEA-COMP:14679"/>
        <dbReference type="Rhea" id="RHEA-COMP:14680"/>
        <dbReference type="ChEBI" id="CHEBI:15378"/>
        <dbReference type="ChEBI" id="CHEBI:29950"/>
        <dbReference type="ChEBI" id="CHEBI:57685"/>
        <dbReference type="ChEBI" id="CHEBI:64716"/>
        <dbReference type="ChEBI" id="CHEBI:140658"/>
        <dbReference type="EC" id="2.5.1.145"/>
    </reaction>
</comment>
<comment type="similarity">
    <text evidence="1 7">Belongs to the Lgt family.</text>
</comment>
<feature type="transmembrane region" description="Helical" evidence="7">
    <location>
        <begin position="231"/>
        <end position="252"/>
    </location>
</feature>
<evidence type="ECO:0000256" key="4">
    <source>
        <dbReference type="ARBA" id="ARBA00022692"/>
    </source>
</evidence>
<evidence type="ECO:0000256" key="2">
    <source>
        <dbReference type="ARBA" id="ARBA00022475"/>
    </source>
</evidence>
<feature type="transmembrane region" description="Helical" evidence="7">
    <location>
        <begin position="12"/>
        <end position="35"/>
    </location>
</feature>
<sequence>MHKDLFNLFGYVVQTHAVISVLAILLGYGVGLALTKKTIYYQHLQNFLIYGVFGAIIGARIWHVFVFQWPTYSQDPIQIFEIWKGGISIEGAIAGGIVTLIIYSRIHKISFMEFADYLSPAMILAQGIGRIACFMNGDAFGSPTGGKFGIVYPEGTDAYNYYGSQPLWPAEVWESQGNIIIFCILFMIQAFAGHRFAKGWIVSFYVFLYFVERFILEFFRGDAPRFYHFTGGQWSAIAIIIIDFGFMIYLAIRDAKHKQKGDTTF</sequence>
<keyword evidence="2 7" id="KW-1003">Cell membrane</keyword>
<organism evidence="8 9">
    <name type="scientific">Heyndrickxia acidicola</name>
    <dbReference type="NCBI Taxonomy" id="209389"/>
    <lineage>
        <taxon>Bacteria</taxon>
        <taxon>Bacillati</taxon>
        <taxon>Bacillota</taxon>
        <taxon>Bacilli</taxon>
        <taxon>Bacillales</taxon>
        <taxon>Bacillaceae</taxon>
        <taxon>Heyndrickxia</taxon>
    </lineage>
</organism>
<reference evidence="8 9" key="1">
    <citation type="submission" date="2023-03" db="EMBL/GenBank/DDBJ databases">
        <title>Bacillus Genome Sequencing.</title>
        <authorList>
            <person name="Dunlap C."/>
        </authorList>
    </citation>
    <scope>NUCLEOTIDE SEQUENCE [LARGE SCALE GENOMIC DNA]</scope>
    <source>
        <strain evidence="8 9">B-23453</strain>
    </source>
</reference>
<dbReference type="EMBL" id="JARMAB010000018">
    <property type="protein sequence ID" value="MED1203942.1"/>
    <property type="molecule type" value="Genomic_DNA"/>
</dbReference>
<keyword evidence="6 7" id="KW-0472">Membrane</keyword>
<evidence type="ECO:0000313" key="8">
    <source>
        <dbReference type="EMBL" id="MED1203942.1"/>
    </source>
</evidence>
<dbReference type="HAMAP" id="MF_01147">
    <property type="entry name" value="Lgt"/>
    <property type="match status" value="1"/>
</dbReference>
<keyword evidence="3 7" id="KW-0808">Transferase</keyword>
<feature type="transmembrane region" description="Helical" evidence="7">
    <location>
        <begin position="199"/>
        <end position="219"/>
    </location>
</feature>
<keyword evidence="5 7" id="KW-1133">Transmembrane helix</keyword>
<evidence type="ECO:0000256" key="6">
    <source>
        <dbReference type="ARBA" id="ARBA00023136"/>
    </source>
</evidence>
<evidence type="ECO:0000256" key="5">
    <source>
        <dbReference type="ARBA" id="ARBA00022989"/>
    </source>
</evidence>
<feature type="transmembrane region" description="Helical" evidence="7">
    <location>
        <begin position="82"/>
        <end position="103"/>
    </location>
</feature>
<gene>
    <name evidence="7 8" type="primary">lgt</name>
    <name evidence="8" type="ORF">P4T90_12850</name>
</gene>
<dbReference type="Pfam" id="PF01790">
    <property type="entry name" value="LGT"/>
    <property type="match status" value="1"/>
</dbReference>
<dbReference type="GO" id="GO:0008961">
    <property type="term" value="F:phosphatidylglycerol-prolipoprotein diacylglyceryl transferase activity"/>
    <property type="evidence" value="ECO:0007669"/>
    <property type="project" value="UniProtKB-EC"/>
</dbReference>
<comment type="caution">
    <text evidence="8">The sequence shown here is derived from an EMBL/GenBank/DDBJ whole genome shotgun (WGS) entry which is preliminary data.</text>
</comment>
<dbReference type="InterPro" id="IPR001640">
    <property type="entry name" value="Lgt"/>
</dbReference>
<dbReference type="NCBIfam" id="TIGR00544">
    <property type="entry name" value="lgt"/>
    <property type="match status" value="1"/>
</dbReference>
<keyword evidence="9" id="KW-1185">Reference proteome</keyword>
<dbReference type="EC" id="2.5.1.145" evidence="7"/>
<comment type="function">
    <text evidence="7">Catalyzes the transfer of the diacylglyceryl group from phosphatidylglycerol to the sulfhydryl group of the N-terminal cysteine of a prolipoprotein, the first step in the formation of mature lipoproteins.</text>
</comment>
<name>A0ABU6ML29_9BACI</name>
<accession>A0ABU6ML29</accession>
<keyword evidence="4 7" id="KW-0812">Transmembrane</keyword>
<comment type="pathway">
    <text evidence="7">Protein modification; lipoprotein biosynthesis (diacylglyceryl transfer).</text>
</comment>
<feature type="transmembrane region" description="Helical" evidence="7">
    <location>
        <begin position="47"/>
        <end position="70"/>
    </location>
</feature>
<proteinExistence type="inferred from homology"/>
<evidence type="ECO:0000256" key="1">
    <source>
        <dbReference type="ARBA" id="ARBA00007150"/>
    </source>
</evidence>
<dbReference type="RefSeq" id="WP_066265179.1">
    <property type="nucleotide sequence ID" value="NZ_JARMAB010000018.1"/>
</dbReference>
<dbReference type="PANTHER" id="PTHR30589">
    <property type="entry name" value="PROLIPOPROTEIN DIACYLGLYCERYL TRANSFERASE"/>
    <property type="match status" value="1"/>
</dbReference>
<evidence type="ECO:0000256" key="7">
    <source>
        <dbReference type="HAMAP-Rule" id="MF_01147"/>
    </source>
</evidence>